<keyword evidence="2" id="KW-1185">Reference proteome</keyword>
<gene>
    <name evidence="1" type="ORF">QAD02_020406</name>
</gene>
<proteinExistence type="predicted"/>
<reference evidence="1" key="1">
    <citation type="submission" date="2023-04" db="EMBL/GenBank/DDBJ databases">
        <title>A chromosome-level genome assembly of the parasitoid wasp Eretmocerus hayati.</title>
        <authorList>
            <person name="Zhong Y."/>
            <person name="Liu S."/>
            <person name="Liu Y."/>
        </authorList>
    </citation>
    <scope>NUCLEOTIDE SEQUENCE</scope>
    <source>
        <strain evidence="1">ZJU_SS_LIU_2023</strain>
    </source>
</reference>
<comment type="caution">
    <text evidence="1">The sequence shown here is derived from an EMBL/GenBank/DDBJ whole genome shotgun (WGS) entry which is preliminary data.</text>
</comment>
<dbReference type="Proteomes" id="UP001239111">
    <property type="component" value="Chromosome 1"/>
</dbReference>
<evidence type="ECO:0000313" key="1">
    <source>
        <dbReference type="EMBL" id="KAJ8684613.1"/>
    </source>
</evidence>
<organism evidence="1 2">
    <name type="scientific">Eretmocerus hayati</name>
    <dbReference type="NCBI Taxonomy" id="131215"/>
    <lineage>
        <taxon>Eukaryota</taxon>
        <taxon>Metazoa</taxon>
        <taxon>Ecdysozoa</taxon>
        <taxon>Arthropoda</taxon>
        <taxon>Hexapoda</taxon>
        <taxon>Insecta</taxon>
        <taxon>Pterygota</taxon>
        <taxon>Neoptera</taxon>
        <taxon>Endopterygota</taxon>
        <taxon>Hymenoptera</taxon>
        <taxon>Apocrita</taxon>
        <taxon>Proctotrupomorpha</taxon>
        <taxon>Chalcidoidea</taxon>
        <taxon>Aphelinidae</taxon>
        <taxon>Aphelininae</taxon>
        <taxon>Eretmocerus</taxon>
    </lineage>
</organism>
<protein>
    <submittedName>
        <fullName evidence="1">Uncharacterized protein</fullName>
    </submittedName>
</protein>
<dbReference type="EMBL" id="CM056741">
    <property type="protein sequence ID" value="KAJ8684613.1"/>
    <property type="molecule type" value="Genomic_DNA"/>
</dbReference>
<accession>A0ACC2PNJ2</accession>
<evidence type="ECO:0000313" key="2">
    <source>
        <dbReference type="Proteomes" id="UP001239111"/>
    </source>
</evidence>
<name>A0ACC2PNJ2_9HYME</name>
<sequence length="232" mass="26399">MSQQSNPSLVVESKTKKWFRNLTDISIPEEIKEIFALGPKFNETDSCLSDKNIPEIIKSVEGSLSRWDAKDELKSDIRSTIIDEMLRWKLPKKQRRVVRAAFTRVNNELKELFAGENILDELLIAFEFLETKYSSLTSVHADFHALVYELNMTEDQITAEIQSDDEYTKLFIAAKRQIARLTEAEESARAASNLTLNTSSPPTSAAVSQKALRLPKIEFPKFAGAVKEWLPF</sequence>